<dbReference type="EMBL" id="CP051677">
    <property type="protein sequence ID" value="QJD77467.1"/>
    <property type="molecule type" value="Genomic_DNA"/>
</dbReference>
<keyword evidence="2" id="KW-0808">Transferase</keyword>
<dbReference type="SUPFAM" id="SSF55729">
    <property type="entry name" value="Acyl-CoA N-acyltransferases (Nat)"/>
    <property type="match status" value="1"/>
</dbReference>
<feature type="domain" description="BioF2-like acetyltransferase" evidence="1">
    <location>
        <begin position="161"/>
        <end position="282"/>
    </location>
</feature>
<dbReference type="InterPro" id="IPR016181">
    <property type="entry name" value="Acyl_CoA_acyltransferase"/>
</dbReference>
<evidence type="ECO:0000313" key="3">
    <source>
        <dbReference type="Proteomes" id="UP000501128"/>
    </source>
</evidence>
<dbReference type="Gene3D" id="3.40.630.30">
    <property type="match status" value="1"/>
</dbReference>
<name>A0A7L5DN36_9BACT</name>
<gene>
    <name evidence="2" type="ORF">HH216_02850</name>
</gene>
<evidence type="ECO:0000259" key="1">
    <source>
        <dbReference type="Pfam" id="PF13480"/>
    </source>
</evidence>
<evidence type="ECO:0000313" key="2">
    <source>
        <dbReference type="EMBL" id="QJD77467.1"/>
    </source>
</evidence>
<dbReference type="KEGG" id="srho:HH216_02850"/>
<reference evidence="2 3" key="1">
    <citation type="submission" date="2020-04" db="EMBL/GenBank/DDBJ databases">
        <title>Genome sequencing of novel species.</title>
        <authorList>
            <person name="Heo J."/>
            <person name="Kim S.-J."/>
            <person name="Kim J.-S."/>
            <person name="Hong S.-B."/>
            <person name="Kwon S.-W."/>
        </authorList>
    </citation>
    <scope>NUCLEOTIDE SEQUENCE [LARGE SCALE GENOMIC DNA]</scope>
    <source>
        <strain evidence="2 3">CJU-R4</strain>
    </source>
</reference>
<keyword evidence="3" id="KW-1185">Reference proteome</keyword>
<dbReference type="GO" id="GO:0016740">
    <property type="term" value="F:transferase activity"/>
    <property type="evidence" value="ECO:0007669"/>
    <property type="project" value="UniProtKB-KW"/>
</dbReference>
<dbReference type="Proteomes" id="UP000501128">
    <property type="component" value="Chromosome"/>
</dbReference>
<dbReference type="InterPro" id="IPR038740">
    <property type="entry name" value="BioF2-like_GNAT_dom"/>
</dbReference>
<dbReference type="AlphaFoldDB" id="A0A7L5DN36"/>
<dbReference type="RefSeq" id="WP_169549410.1">
    <property type="nucleotide sequence ID" value="NZ_CP051677.1"/>
</dbReference>
<organism evidence="2 3">
    <name type="scientific">Spirosoma rhododendri</name>
    <dbReference type="NCBI Taxonomy" id="2728024"/>
    <lineage>
        <taxon>Bacteria</taxon>
        <taxon>Pseudomonadati</taxon>
        <taxon>Bacteroidota</taxon>
        <taxon>Cytophagia</taxon>
        <taxon>Cytophagales</taxon>
        <taxon>Cytophagaceae</taxon>
        <taxon>Spirosoma</taxon>
    </lineage>
</organism>
<proteinExistence type="predicted"/>
<accession>A0A7L5DN36</accession>
<protein>
    <submittedName>
        <fullName evidence="2">GNAT family N-acetyltransferase</fullName>
    </submittedName>
</protein>
<dbReference type="Pfam" id="PF13480">
    <property type="entry name" value="Acetyltransf_6"/>
    <property type="match status" value="1"/>
</dbReference>
<sequence length="315" mass="34914">MPEYTILDQVDQISPALPTFSEPGFFFNSPAHLNQQGGTVHQIVVINQETGQADGRCAFFLRDQQAVSPLAAPFGSVEFAPDLPDDVLSLLINSLIKAARTAGATSLRLVNYPDCYAPTQARRLARQLVEHGFEPVATYENLHLTVTSQPFGSGIDSMKQRRLRKCRTAGFRFAHWQSPDLCAATAFVGQIRQLRCHAQTIEPASLRQLLLSFPDQFPLFGVWDADRLIALAAAVRVSPDILYYFLPVSDPAYDAYSPMVLLIDGLWQYCQQQQISLLDLGVSLNGDRTPKPSLIQFKRNLGGQSSAKTVYERAL</sequence>